<dbReference type="PANTHER" id="PTHR40447">
    <property type="entry name" value="ANAEROBIC SULFITE REDUCTASE SUBUNIT A"/>
    <property type="match status" value="1"/>
</dbReference>
<evidence type="ECO:0000313" key="6">
    <source>
        <dbReference type="Proteomes" id="UP001279681"/>
    </source>
</evidence>
<sequence>MKKLLTNDEFNSVLLNLSKEYDIYAPVTRPFKGTFSDTDLVKYEKITKLEEINLKDKSYYSAKEILLPIRQTIFYFNENEFKKPEGRTKKALVLLRSCDLHAVERVDNIYLNNKFSDEYYADAKKMVKFAVIGCPGKGWESCFCASMGTNTTENYNLGLTFKDGEVYSDVKDEELKEFFINAEDKEFAMEFVTENVEKVTVPENIELEDIINDEIWRDYDRCIKCGRCNFVCPTCTCFTTQDIFNRDNSKTGERRRVWASCHVDGFTSMAGGHEFRQKSGDRMRFKVMHKISDYKKRFGTHMCIGCGRCDDACPEYISYINCINKLSKKLGDNNE</sequence>
<feature type="domain" description="4Fe-4S ferredoxin-type" evidence="4">
    <location>
        <begin position="294"/>
        <end position="323"/>
    </location>
</feature>
<evidence type="ECO:0000256" key="3">
    <source>
        <dbReference type="ARBA" id="ARBA00023014"/>
    </source>
</evidence>
<comment type="caution">
    <text evidence="5">The sequence shown here is derived from an EMBL/GenBank/DDBJ whole genome shotgun (WGS) entry which is preliminary data.</text>
</comment>
<dbReference type="EMBL" id="JAVIKH010000001">
    <property type="protein sequence ID" value="MDX8334964.1"/>
    <property type="molecule type" value="Genomic_DNA"/>
</dbReference>
<reference evidence="6" key="1">
    <citation type="submission" date="2023-07" db="EMBL/GenBank/DDBJ databases">
        <authorList>
            <person name="Colorado M.A."/>
            <person name="Villamil L.M."/>
            <person name="Melo J.F."/>
            <person name="Rodriguez J.A."/>
            <person name="Ruiz R.Y."/>
        </authorList>
    </citation>
    <scope>NUCLEOTIDE SEQUENCE [LARGE SCALE GENOMIC DNA]</scope>
    <source>
        <strain evidence="6">C33</strain>
    </source>
</reference>
<dbReference type="SUPFAM" id="SSF46548">
    <property type="entry name" value="alpha-helical ferredoxin"/>
    <property type="match status" value="1"/>
</dbReference>
<dbReference type="Pfam" id="PF17179">
    <property type="entry name" value="Fer4_22"/>
    <property type="match status" value="1"/>
</dbReference>
<keyword evidence="6" id="KW-1185">Reference proteome</keyword>
<evidence type="ECO:0000256" key="1">
    <source>
        <dbReference type="ARBA" id="ARBA00022723"/>
    </source>
</evidence>
<dbReference type="PROSITE" id="PS00198">
    <property type="entry name" value="4FE4S_FER_1"/>
    <property type="match status" value="2"/>
</dbReference>
<keyword evidence="2" id="KW-0408">Iron</keyword>
<dbReference type="InterPro" id="IPR014259">
    <property type="entry name" value="Sulphite_reductase_A"/>
</dbReference>
<evidence type="ECO:0000256" key="2">
    <source>
        <dbReference type="ARBA" id="ARBA00023004"/>
    </source>
</evidence>
<gene>
    <name evidence="5" type="primary">asrA</name>
    <name evidence="5" type="ORF">RFV38_00375</name>
</gene>
<evidence type="ECO:0000313" key="5">
    <source>
        <dbReference type="EMBL" id="MDX8334964.1"/>
    </source>
</evidence>
<dbReference type="InterPro" id="IPR009051">
    <property type="entry name" value="Helical_ferredxn"/>
</dbReference>
<keyword evidence="3" id="KW-0411">Iron-sulfur</keyword>
<feature type="domain" description="4Fe-4S ferredoxin-type" evidence="4">
    <location>
        <begin position="213"/>
        <end position="243"/>
    </location>
</feature>
<dbReference type="RefSeq" id="WP_320312377.1">
    <property type="nucleotide sequence ID" value="NZ_JAVIKH010000001.1"/>
</dbReference>
<accession>A0ABU4W633</accession>
<protein>
    <submittedName>
        <fullName evidence="5">Anaerobic sulfite reductase subunit AsrA</fullName>
    </submittedName>
</protein>
<organism evidence="5 6">
    <name type="scientific">Candidatus Cetobacterium colombiensis</name>
    <dbReference type="NCBI Taxonomy" id="3073100"/>
    <lineage>
        <taxon>Bacteria</taxon>
        <taxon>Fusobacteriati</taxon>
        <taxon>Fusobacteriota</taxon>
        <taxon>Fusobacteriia</taxon>
        <taxon>Fusobacteriales</taxon>
        <taxon>Fusobacteriaceae</taxon>
        <taxon>Cetobacterium</taxon>
    </lineage>
</organism>
<evidence type="ECO:0000259" key="4">
    <source>
        <dbReference type="PROSITE" id="PS51379"/>
    </source>
</evidence>
<dbReference type="NCBIfam" id="TIGR02910">
    <property type="entry name" value="sulfite_red_A"/>
    <property type="match status" value="1"/>
</dbReference>
<dbReference type="Proteomes" id="UP001279681">
    <property type="component" value="Unassembled WGS sequence"/>
</dbReference>
<dbReference type="PROSITE" id="PS51379">
    <property type="entry name" value="4FE4S_FER_2"/>
    <property type="match status" value="2"/>
</dbReference>
<dbReference type="InterPro" id="IPR017896">
    <property type="entry name" value="4Fe4S_Fe-S-bd"/>
</dbReference>
<name>A0ABU4W633_9FUSO</name>
<proteinExistence type="predicted"/>
<dbReference type="Gene3D" id="1.10.1060.10">
    <property type="entry name" value="Alpha-helical ferredoxin"/>
    <property type="match status" value="1"/>
</dbReference>
<dbReference type="InterPro" id="IPR017900">
    <property type="entry name" value="4Fe4S_Fe_S_CS"/>
</dbReference>
<keyword evidence="1" id="KW-0479">Metal-binding</keyword>
<dbReference type="PANTHER" id="PTHR40447:SF1">
    <property type="entry name" value="ANAEROBIC SULFITE REDUCTASE SUBUNIT A"/>
    <property type="match status" value="1"/>
</dbReference>